<reference evidence="1" key="1">
    <citation type="submission" date="2022-07" db="EMBL/GenBank/DDBJ databases">
        <authorList>
            <person name="Macas J."/>
            <person name="Novak P."/>
            <person name="Neumann P."/>
        </authorList>
    </citation>
    <scope>NUCLEOTIDE SEQUENCE</scope>
</reference>
<sequence length="121" mass="13167">MAYVGGSFGWDAQKVCLPDRYFNVLHSQNSNGGPLPWGKVPCRRGCRMGKVGREKSRLEMRTSKSPVVEVLIGRLSKAVQGVLLGSKADTPNPKISGVTDHPDPLAPPVRTMLLSSLIRLE</sequence>
<protein>
    <submittedName>
        <fullName evidence="1">Uncharacterized protein</fullName>
    </submittedName>
</protein>
<keyword evidence="2" id="KW-1185">Reference proteome</keyword>
<dbReference type="EMBL" id="CAMAPF010000060">
    <property type="protein sequence ID" value="CAH9088767.1"/>
    <property type="molecule type" value="Genomic_DNA"/>
</dbReference>
<name>A0AAV0D124_9ASTE</name>
<gene>
    <name evidence="1" type="ORF">CEPIT_LOCUS10558</name>
</gene>
<organism evidence="1 2">
    <name type="scientific">Cuscuta epithymum</name>
    <dbReference type="NCBI Taxonomy" id="186058"/>
    <lineage>
        <taxon>Eukaryota</taxon>
        <taxon>Viridiplantae</taxon>
        <taxon>Streptophyta</taxon>
        <taxon>Embryophyta</taxon>
        <taxon>Tracheophyta</taxon>
        <taxon>Spermatophyta</taxon>
        <taxon>Magnoliopsida</taxon>
        <taxon>eudicotyledons</taxon>
        <taxon>Gunneridae</taxon>
        <taxon>Pentapetalae</taxon>
        <taxon>asterids</taxon>
        <taxon>lamiids</taxon>
        <taxon>Solanales</taxon>
        <taxon>Convolvulaceae</taxon>
        <taxon>Cuscuteae</taxon>
        <taxon>Cuscuta</taxon>
        <taxon>Cuscuta subgen. Cuscuta</taxon>
    </lineage>
</organism>
<proteinExistence type="predicted"/>
<evidence type="ECO:0000313" key="1">
    <source>
        <dbReference type="EMBL" id="CAH9088767.1"/>
    </source>
</evidence>
<dbReference type="Proteomes" id="UP001152523">
    <property type="component" value="Unassembled WGS sequence"/>
</dbReference>
<dbReference type="AlphaFoldDB" id="A0AAV0D124"/>
<comment type="caution">
    <text evidence="1">The sequence shown here is derived from an EMBL/GenBank/DDBJ whole genome shotgun (WGS) entry which is preliminary data.</text>
</comment>
<evidence type="ECO:0000313" key="2">
    <source>
        <dbReference type="Proteomes" id="UP001152523"/>
    </source>
</evidence>
<accession>A0AAV0D124</accession>